<dbReference type="InterPro" id="IPR006675">
    <property type="entry name" value="HDIG_dom"/>
</dbReference>
<evidence type="ECO:0000313" key="2">
    <source>
        <dbReference type="EMBL" id="MBC8316718.1"/>
    </source>
</evidence>
<dbReference type="InterPro" id="IPR003607">
    <property type="entry name" value="HD/PDEase_dom"/>
</dbReference>
<evidence type="ECO:0000259" key="1">
    <source>
        <dbReference type="PROSITE" id="PS51833"/>
    </source>
</evidence>
<dbReference type="SUPFAM" id="SSF109604">
    <property type="entry name" value="HD-domain/PDEase-like"/>
    <property type="match status" value="1"/>
</dbReference>
<dbReference type="AlphaFoldDB" id="A0A8J6TDU2"/>
<dbReference type="PROSITE" id="PS51833">
    <property type="entry name" value="HDOD"/>
    <property type="match status" value="1"/>
</dbReference>
<feature type="domain" description="HDOD" evidence="1">
    <location>
        <begin position="18"/>
        <end position="216"/>
    </location>
</feature>
<sequence length="284" mass="31437">MKNPKETARKILNAVKTVPVLSSSAGRILQIIDSSNPSIAALVNIIRNDSPLTANILKAANSAFYGLRSEVSSIDQAVPLIGIDEVVRIALRSGVSDVFEKELTGYKGVAGEFWKHDLRAAIASHKIASYGRIYISPEIAFTGGLLHDIGKAIVSSYLGDVSKKIVEAIDRGVVKDFHEAEKRLLGVDHAMVGFEVARHWNLPEILQNIIRYHHTPSEAPEMFKPIVYCVHLGDILAMMAGYGTGSDTLYYPLDDRYSDFIDLSEDELHLLILEIDEKFEQVNY</sequence>
<dbReference type="SMART" id="SM00471">
    <property type="entry name" value="HDc"/>
    <property type="match status" value="1"/>
</dbReference>
<evidence type="ECO:0000313" key="3">
    <source>
        <dbReference type="Proteomes" id="UP000614424"/>
    </source>
</evidence>
<dbReference type="Proteomes" id="UP000614424">
    <property type="component" value="Unassembled WGS sequence"/>
</dbReference>
<dbReference type="CDD" id="cd00077">
    <property type="entry name" value="HDc"/>
    <property type="match status" value="1"/>
</dbReference>
<comment type="caution">
    <text evidence="2">The sequence shown here is derived from an EMBL/GenBank/DDBJ whole genome shotgun (WGS) entry which is preliminary data.</text>
</comment>
<reference evidence="2 3" key="1">
    <citation type="submission" date="2020-08" db="EMBL/GenBank/DDBJ databases">
        <title>Bridging the membrane lipid divide: bacteria of the FCB group superphylum have the potential to synthesize archaeal ether lipids.</title>
        <authorList>
            <person name="Villanueva L."/>
            <person name="Von Meijenfeldt F.A.B."/>
            <person name="Westbye A.B."/>
            <person name="Yadav S."/>
            <person name="Hopmans E.C."/>
            <person name="Dutilh B.E."/>
            <person name="Sinninghe Damste J.S."/>
        </authorList>
    </citation>
    <scope>NUCLEOTIDE SEQUENCE [LARGE SCALE GENOMIC DNA]</scope>
    <source>
        <strain evidence="2">NIOZ-UU47</strain>
    </source>
</reference>
<dbReference type="PANTHER" id="PTHR33525">
    <property type="match status" value="1"/>
</dbReference>
<dbReference type="NCBIfam" id="TIGR00277">
    <property type="entry name" value="HDIG"/>
    <property type="match status" value="1"/>
</dbReference>
<proteinExistence type="predicted"/>
<accession>A0A8J6TDU2</accession>
<dbReference type="InterPro" id="IPR013976">
    <property type="entry name" value="HDOD"/>
</dbReference>
<dbReference type="PANTHER" id="PTHR33525:SF3">
    <property type="entry name" value="RIBONUCLEASE Y"/>
    <property type="match status" value="1"/>
</dbReference>
<dbReference type="EMBL" id="JACNJZ010000050">
    <property type="protein sequence ID" value="MBC8316718.1"/>
    <property type="molecule type" value="Genomic_DNA"/>
</dbReference>
<protein>
    <submittedName>
        <fullName evidence="2">HDOD domain-containing protein</fullName>
    </submittedName>
</protein>
<organism evidence="2 3">
    <name type="scientific">Candidatus Desulfobia pelagia</name>
    <dbReference type="NCBI Taxonomy" id="2841692"/>
    <lineage>
        <taxon>Bacteria</taxon>
        <taxon>Pseudomonadati</taxon>
        <taxon>Thermodesulfobacteriota</taxon>
        <taxon>Desulfobulbia</taxon>
        <taxon>Desulfobulbales</taxon>
        <taxon>Desulfobulbaceae</taxon>
        <taxon>Candidatus Desulfobia</taxon>
    </lineage>
</organism>
<dbReference type="InterPro" id="IPR052340">
    <property type="entry name" value="RNase_Y/CdgJ"/>
</dbReference>
<dbReference type="Pfam" id="PF08668">
    <property type="entry name" value="HDOD"/>
    <property type="match status" value="1"/>
</dbReference>
<dbReference type="Gene3D" id="1.10.3210.10">
    <property type="entry name" value="Hypothetical protein af1432"/>
    <property type="match status" value="1"/>
</dbReference>
<gene>
    <name evidence="2" type="ORF">H8E41_02360</name>
</gene>
<name>A0A8J6TDU2_9BACT</name>